<evidence type="ECO:0000256" key="3">
    <source>
        <dbReference type="ARBA" id="ARBA00022833"/>
    </source>
</evidence>
<evidence type="ECO:0000256" key="1">
    <source>
        <dbReference type="ARBA" id="ARBA00022723"/>
    </source>
</evidence>
<feature type="compositionally biased region" description="Basic residues" evidence="5">
    <location>
        <begin position="404"/>
        <end position="414"/>
    </location>
</feature>
<comment type="caution">
    <text evidence="7">The sequence shown here is derived from an EMBL/GenBank/DDBJ whole genome shotgun (WGS) entry which is preliminary data.</text>
</comment>
<keyword evidence="2 4" id="KW-0863">Zinc-finger</keyword>
<gene>
    <name evidence="7" type="ORF">DVH24_035189</name>
</gene>
<evidence type="ECO:0000256" key="2">
    <source>
        <dbReference type="ARBA" id="ARBA00022771"/>
    </source>
</evidence>
<dbReference type="AlphaFoldDB" id="A0A498J6P7"/>
<evidence type="ECO:0000256" key="5">
    <source>
        <dbReference type="SAM" id="MobiDB-lite"/>
    </source>
</evidence>
<dbReference type="InterPro" id="IPR001841">
    <property type="entry name" value="Znf_RING"/>
</dbReference>
<evidence type="ECO:0000313" key="8">
    <source>
        <dbReference type="Proteomes" id="UP000290289"/>
    </source>
</evidence>
<keyword evidence="8" id="KW-1185">Reference proteome</keyword>
<dbReference type="InterPro" id="IPR013083">
    <property type="entry name" value="Znf_RING/FYVE/PHD"/>
</dbReference>
<dbReference type="PROSITE" id="PS50089">
    <property type="entry name" value="ZF_RING_2"/>
    <property type="match status" value="1"/>
</dbReference>
<name>A0A498J6P7_MALDO</name>
<evidence type="ECO:0000259" key="6">
    <source>
        <dbReference type="PROSITE" id="PS50089"/>
    </source>
</evidence>
<dbReference type="EMBL" id="RDQH01000335">
    <property type="protein sequence ID" value="RXH90425.1"/>
    <property type="molecule type" value="Genomic_DNA"/>
</dbReference>
<keyword evidence="3" id="KW-0862">Zinc</keyword>
<dbReference type="InterPro" id="IPR017907">
    <property type="entry name" value="Znf_RING_CS"/>
</dbReference>
<feature type="domain" description="RING-type" evidence="6">
    <location>
        <begin position="242"/>
        <end position="275"/>
    </location>
</feature>
<sequence>MPSQKRSSPEQHSDDEDHRHHQRPKQSRPQDEHQLLQHEEEEEEEEVAVEEKDEDDEHDADSDGSASSTSQETPEFIFIQLPELRKDVHCPICLVKENEKSLLGSQVDSKVTQVYVIMHLLNILVPFLNGWKLASCVQFVPLYLGRRGISDWLLDTTTKKSRETDIFCSVQYDMEYLLNLEHRTISFVKEEDSGSASCFISCCLLTFPLLLSIMGYQSSKQSFFDFFSWTGIIKKTRTVMGCLHRFCRECIDKSMRMGYILLIYNFRNNECPACRTHCASRRSLRDDPKYDALIAALYPDIEKYEEEELAFHQEERTRNEQIQASIAKVFEQQSEALIKRRASGKDTPDSFPVRPQRNSRSSVLRRRNSRATDIQGYKDNEDDNDNDNNNMGKNLSSTDDRREVRPRRRRRRAGFRSSQPTSSLANSSGGCTENDIEGKRENHGISPGVVWSSEMLVWGRGGARSHTRHGIASGCNSKNSRSTRISKLVDYLRSLEENNDELDVHLLLVPKDTSRTPKLQQPHLCCRPSLSVKHLCEYVSHQTSLRAEEVELLEVPQSFNHISDDEELDPDSVIDPVKNDLKILQEEETLAEVRANSISCRDYLVSRHKKGSCPKFIAHTIIAYRRKEIS</sequence>
<feature type="compositionally biased region" description="Polar residues" evidence="5">
    <location>
        <begin position="417"/>
        <end position="431"/>
    </location>
</feature>
<evidence type="ECO:0000256" key="4">
    <source>
        <dbReference type="PROSITE-ProRule" id="PRU00175"/>
    </source>
</evidence>
<dbReference type="SUPFAM" id="SSF57850">
    <property type="entry name" value="RING/U-box"/>
    <property type="match status" value="1"/>
</dbReference>
<evidence type="ECO:0000313" key="7">
    <source>
        <dbReference type="EMBL" id="RXH90425.1"/>
    </source>
</evidence>
<proteinExistence type="predicted"/>
<dbReference type="PROSITE" id="PS00518">
    <property type="entry name" value="ZF_RING_1"/>
    <property type="match status" value="1"/>
</dbReference>
<accession>A0A498J6P7</accession>
<dbReference type="CDD" id="cd16531">
    <property type="entry name" value="RING-HC_RING1-like"/>
    <property type="match status" value="1"/>
</dbReference>
<feature type="region of interest" description="Disordered" evidence="5">
    <location>
        <begin position="340"/>
        <end position="445"/>
    </location>
</feature>
<dbReference type="Pfam" id="PF00097">
    <property type="entry name" value="zf-C3HC4"/>
    <property type="match status" value="1"/>
</dbReference>
<dbReference type="PANTHER" id="PTHR46537:SF1">
    <property type="entry name" value="E3 UBIQUITIN-PROTEIN LIGASE RING1B-RELATED"/>
    <property type="match status" value="1"/>
</dbReference>
<dbReference type="InterPro" id="IPR018957">
    <property type="entry name" value="Znf_C3HC4_RING-type"/>
</dbReference>
<feature type="compositionally biased region" description="Acidic residues" evidence="5">
    <location>
        <begin position="39"/>
        <end position="62"/>
    </location>
</feature>
<dbReference type="GO" id="GO:0008270">
    <property type="term" value="F:zinc ion binding"/>
    <property type="evidence" value="ECO:0007669"/>
    <property type="project" value="UniProtKB-KW"/>
</dbReference>
<feature type="compositionally biased region" description="Basic and acidic residues" evidence="5">
    <location>
        <begin position="28"/>
        <end position="38"/>
    </location>
</feature>
<dbReference type="InterPro" id="IPR044592">
    <property type="entry name" value="RING1A/B"/>
</dbReference>
<feature type="compositionally biased region" description="Basic and acidic residues" evidence="5">
    <location>
        <begin position="7"/>
        <end position="19"/>
    </location>
</feature>
<dbReference type="PANTHER" id="PTHR46537">
    <property type="entry name" value="OS11G0578200 PROTEIN"/>
    <property type="match status" value="1"/>
</dbReference>
<feature type="region of interest" description="Disordered" evidence="5">
    <location>
        <begin position="1"/>
        <end position="72"/>
    </location>
</feature>
<dbReference type="Proteomes" id="UP000290289">
    <property type="component" value="Chromosome 9"/>
</dbReference>
<reference evidence="7 8" key="1">
    <citation type="submission" date="2018-10" db="EMBL/GenBank/DDBJ databases">
        <title>A high-quality apple genome assembly.</title>
        <authorList>
            <person name="Hu J."/>
        </authorList>
    </citation>
    <scope>NUCLEOTIDE SEQUENCE [LARGE SCALE GENOMIC DNA]</scope>
    <source>
        <strain evidence="8">cv. HFTH1</strain>
        <tissue evidence="7">Young leaf</tissue>
    </source>
</reference>
<organism evidence="7 8">
    <name type="scientific">Malus domestica</name>
    <name type="common">Apple</name>
    <name type="synonym">Pyrus malus</name>
    <dbReference type="NCBI Taxonomy" id="3750"/>
    <lineage>
        <taxon>Eukaryota</taxon>
        <taxon>Viridiplantae</taxon>
        <taxon>Streptophyta</taxon>
        <taxon>Embryophyta</taxon>
        <taxon>Tracheophyta</taxon>
        <taxon>Spermatophyta</taxon>
        <taxon>Magnoliopsida</taxon>
        <taxon>eudicotyledons</taxon>
        <taxon>Gunneridae</taxon>
        <taxon>Pentapetalae</taxon>
        <taxon>rosids</taxon>
        <taxon>fabids</taxon>
        <taxon>Rosales</taxon>
        <taxon>Rosaceae</taxon>
        <taxon>Amygdaloideae</taxon>
        <taxon>Maleae</taxon>
        <taxon>Malus</taxon>
    </lineage>
</organism>
<dbReference type="STRING" id="3750.A0A498J6P7"/>
<protein>
    <recommendedName>
        <fullName evidence="6">RING-type domain-containing protein</fullName>
    </recommendedName>
</protein>
<dbReference type="Gene3D" id="3.30.40.10">
    <property type="entry name" value="Zinc/RING finger domain, C3HC4 (zinc finger)"/>
    <property type="match status" value="1"/>
</dbReference>
<keyword evidence="1" id="KW-0479">Metal-binding</keyword>